<dbReference type="InterPro" id="IPR047789">
    <property type="entry name" value="CU044_5270-like"/>
</dbReference>
<dbReference type="EMBL" id="CAJB01000381">
    <property type="protein sequence ID" value="CCH79602.1"/>
    <property type="molecule type" value="Genomic_DNA"/>
</dbReference>
<dbReference type="STRING" id="1194083.BN12_50029"/>
<dbReference type="Proteomes" id="UP000035721">
    <property type="component" value="Unassembled WGS sequence"/>
</dbReference>
<keyword evidence="1" id="KW-0472">Membrane</keyword>
<dbReference type="NCBIfam" id="NF038083">
    <property type="entry name" value="CU044_5270_fam"/>
    <property type="match status" value="1"/>
</dbReference>
<protein>
    <recommendedName>
        <fullName evidence="4">CU044_5270 family protein</fullName>
    </recommendedName>
</protein>
<sequence>MSPDRPDVVALLAAVNPVPHDPGTDRTLDMRARADLAAILTSLRDEESSHAQGPPLSTKRHWCRRAVVAGAVAVVTAGVLGAGMMGRAPWAGPDTARAATPAALTYRPVPGGADAPTMLRTLAAQVRQLPRDDGHGRYANVTVREWSLWTRVDGRQVTSEVVPLERRSWIADDGSGRLSTTVLRPGASPRTTTAVYGPGGLSMMWPAGSLSGDSRTLAEQLGRGHPAGNGPAERLVAIEDAYQAMPLEPSVRAALLRYLADTPGLLLTGQVSDRVGRPGLAVSIDSDYSGLPTRYTLIFDTTTGALIDSEETLTSSAGKLNVTIPAVISYTVFLGSRYTSRTE</sequence>
<evidence type="ECO:0000313" key="3">
    <source>
        <dbReference type="Proteomes" id="UP000035721"/>
    </source>
</evidence>
<keyword evidence="1" id="KW-1133">Transmembrane helix</keyword>
<keyword evidence="3" id="KW-1185">Reference proteome</keyword>
<gene>
    <name evidence="2" type="ORF">BN12_50029</name>
</gene>
<feature type="transmembrane region" description="Helical" evidence="1">
    <location>
        <begin position="66"/>
        <end position="85"/>
    </location>
</feature>
<keyword evidence="1" id="KW-0812">Transmembrane</keyword>
<dbReference type="AlphaFoldDB" id="A0A077M3G7"/>
<organism evidence="2 3">
    <name type="scientific">Nostocoides japonicum T1-X7</name>
    <dbReference type="NCBI Taxonomy" id="1194083"/>
    <lineage>
        <taxon>Bacteria</taxon>
        <taxon>Bacillati</taxon>
        <taxon>Actinomycetota</taxon>
        <taxon>Actinomycetes</taxon>
        <taxon>Micrococcales</taxon>
        <taxon>Intrasporangiaceae</taxon>
        <taxon>Nostocoides</taxon>
    </lineage>
</organism>
<dbReference type="OrthoDB" id="3425969at2"/>
<evidence type="ECO:0000313" key="2">
    <source>
        <dbReference type="EMBL" id="CCH79602.1"/>
    </source>
</evidence>
<evidence type="ECO:0008006" key="4">
    <source>
        <dbReference type="Google" id="ProtNLM"/>
    </source>
</evidence>
<accession>A0A077M3G7</accession>
<evidence type="ECO:0000256" key="1">
    <source>
        <dbReference type="SAM" id="Phobius"/>
    </source>
</evidence>
<comment type="caution">
    <text evidence="2">The sequence shown here is derived from an EMBL/GenBank/DDBJ whole genome shotgun (WGS) entry which is preliminary data.</text>
</comment>
<name>A0A077M3G7_9MICO</name>
<proteinExistence type="predicted"/>
<dbReference type="RefSeq" id="WP_048549742.1">
    <property type="nucleotide sequence ID" value="NZ_HF570958.1"/>
</dbReference>
<reference evidence="2 3" key="1">
    <citation type="journal article" date="2013" name="ISME J.">
        <title>A metabolic model for members of the genus Tetrasphaera involved in enhanced biological phosphorus removal.</title>
        <authorList>
            <person name="Kristiansen R."/>
            <person name="Nguyen H.T.T."/>
            <person name="Saunders A.M."/>
            <person name="Nielsen J.L."/>
            <person name="Wimmer R."/>
            <person name="Le V.Q."/>
            <person name="McIlroy S.J."/>
            <person name="Petrovski S."/>
            <person name="Seviour R.J."/>
            <person name="Calteau A."/>
            <person name="Nielsen K.L."/>
            <person name="Nielsen P.H."/>
        </authorList>
    </citation>
    <scope>NUCLEOTIDE SEQUENCE [LARGE SCALE GENOMIC DNA]</scope>
    <source>
        <strain evidence="2 3">T1-X7</strain>
    </source>
</reference>